<proteinExistence type="predicted"/>
<dbReference type="EMBL" id="JBFCZG010000010">
    <property type="protein sequence ID" value="KAL3417732.1"/>
    <property type="molecule type" value="Genomic_DNA"/>
</dbReference>
<keyword evidence="4" id="KW-1185">Reference proteome</keyword>
<protein>
    <submittedName>
        <fullName evidence="3">Uncharacterized protein</fullName>
    </submittedName>
</protein>
<keyword evidence="2" id="KW-0812">Transmembrane</keyword>
<reference evidence="3 4" key="1">
    <citation type="submission" date="2024-06" db="EMBL/GenBank/DDBJ databases">
        <title>Complete genome of Phlyctema vagabunda strain 19-DSS-EL-015.</title>
        <authorList>
            <person name="Fiorenzani C."/>
        </authorList>
    </citation>
    <scope>NUCLEOTIDE SEQUENCE [LARGE SCALE GENOMIC DNA]</scope>
    <source>
        <strain evidence="3 4">19-DSS-EL-015</strain>
    </source>
</reference>
<feature type="transmembrane region" description="Helical" evidence="2">
    <location>
        <begin position="129"/>
        <end position="146"/>
    </location>
</feature>
<evidence type="ECO:0000313" key="3">
    <source>
        <dbReference type="EMBL" id="KAL3417732.1"/>
    </source>
</evidence>
<comment type="caution">
    <text evidence="3">The sequence shown here is derived from an EMBL/GenBank/DDBJ whole genome shotgun (WGS) entry which is preliminary data.</text>
</comment>
<gene>
    <name evidence="3" type="ORF">PVAG01_10742</name>
</gene>
<sequence>MQPNICTTKRVQDDMASSHGSKAQRNDLPDEVKDIIWPALQLGGLAGASGTLVGGFAGIIKSKTPVLFALASGIQWFTLASTFSGTRSVVLHAWGRDKVSPQDIISASAIAGGVSGSAGGLLRGRGHVIPGAIMFALFGAAGQFLFNKADARNSELVEMSPEQKHKDSWLNSKWSPMKILSDGEYEEMLQEKLLRVNVEIAMIDESIAALRNQEPEQTEPNAQPQTIKK</sequence>
<accession>A0ABR4P358</accession>
<evidence type="ECO:0000313" key="4">
    <source>
        <dbReference type="Proteomes" id="UP001629113"/>
    </source>
</evidence>
<dbReference type="PANTHER" id="PTHR41390">
    <property type="entry name" value="CHROMOSOME 7, WHOLE GENOME SHOTGUN SEQUENCE"/>
    <property type="match status" value="1"/>
</dbReference>
<name>A0ABR4P358_9HELO</name>
<feature type="transmembrane region" description="Helical" evidence="2">
    <location>
        <begin position="35"/>
        <end position="59"/>
    </location>
</feature>
<dbReference type="PANTHER" id="PTHR41390:SF1">
    <property type="entry name" value="NADH-UBIQUINONE OXIDOREDUCTASE 213 KDA SUBUNIT"/>
    <property type="match status" value="1"/>
</dbReference>
<keyword evidence="2" id="KW-1133">Transmembrane helix</keyword>
<feature type="transmembrane region" description="Helical" evidence="2">
    <location>
        <begin position="66"/>
        <end position="84"/>
    </location>
</feature>
<feature type="region of interest" description="Disordered" evidence="1">
    <location>
        <begin position="1"/>
        <end position="26"/>
    </location>
</feature>
<organism evidence="3 4">
    <name type="scientific">Phlyctema vagabunda</name>
    <dbReference type="NCBI Taxonomy" id="108571"/>
    <lineage>
        <taxon>Eukaryota</taxon>
        <taxon>Fungi</taxon>
        <taxon>Dikarya</taxon>
        <taxon>Ascomycota</taxon>
        <taxon>Pezizomycotina</taxon>
        <taxon>Leotiomycetes</taxon>
        <taxon>Helotiales</taxon>
        <taxon>Dermateaceae</taxon>
        <taxon>Phlyctema</taxon>
    </lineage>
</organism>
<keyword evidence="2" id="KW-0472">Membrane</keyword>
<evidence type="ECO:0000256" key="2">
    <source>
        <dbReference type="SAM" id="Phobius"/>
    </source>
</evidence>
<evidence type="ECO:0000256" key="1">
    <source>
        <dbReference type="SAM" id="MobiDB-lite"/>
    </source>
</evidence>
<dbReference type="Proteomes" id="UP001629113">
    <property type="component" value="Unassembled WGS sequence"/>
</dbReference>